<feature type="repeat" description="Solcar" evidence="10">
    <location>
        <begin position="1"/>
        <end position="90"/>
    </location>
</feature>
<dbReference type="InterPro" id="IPR018108">
    <property type="entry name" value="MCP_transmembrane"/>
</dbReference>
<organism evidence="12 13">
    <name type="scientific">Bemisia tabaci</name>
    <name type="common">Sweetpotato whitefly</name>
    <name type="synonym">Aleurodes tabaci</name>
    <dbReference type="NCBI Taxonomy" id="7038"/>
    <lineage>
        <taxon>Eukaryota</taxon>
        <taxon>Metazoa</taxon>
        <taxon>Ecdysozoa</taxon>
        <taxon>Arthropoda</taxon>
        <taxon>Hexapoda</taxon>
        <taxon>Insecta</taxon>
        <taxon>Pterygota</taxon>
        <taxon>Neoptera</taxon>
        <taxon>Paraneoptera</taxon>
        <taxon>Hemiptera</taxon>
        <taxon>Sternorrhyncha</taxon>
        <taxon>Aleyrodoidea</taxon>
        <taxon>Aleyrodidae</taxon>
        <taxon>Aleyrodinae</taxon>
        <taxon>Bemisia</taxon>
    </lineage>
</organism>
<dbReference type="Gene3D" id="1.50.40.10">
    <property type="entry name" value="Mitochondrial carrier domain"/>
    <property type="match status" value="1"/>
</dbReference>
<evidence type="ECO:0000256" key="8">
    <source>
        <dbReference type="ARBA" id="ARBA00023128"/>
    </source>
</evidence>
<proteinExistence type="inferred from homology"/>
<evidence type="ECO:0000313" key="13">
    <source>
        <dbReference type="Proteomes" id="UP001152759"/>
    </source>
</evidence>
<keyword evidence="3 11" id="KW-0813">Transport</keyword>
<keyword evidence="7" id="KW-1133">Transmembrane helix</keyword>
<keyword evidence="9 10" id="KW-0472">Membrane</keyword>
<name>A0A9P0EZA5_BEMTA</name>
<dbReference type="GO" id="GO:0005743">
    <property type="term" value="C:mitochondrial inner membrane"/>
    <property type="evidence" value="ECO:0007669"/>
    <property type="project" value="UniProtKB-SubCell"/>
</dbReference>
<dbReference type="KEGG" id="btab:109037768"/>
<evidence type="ECO:0000256" key="6">
    <source>
        <dbReference type="ARBA" id="ARBA00022792"/>
    </source>
</evidence>
<evidence type="ECO:0000256" key="3">
    <source>
        <dbReference type="ARBA" id="ARBA00022448"/>
    </source>
</evidence>
<evidence type="ECO:0000256" key="11">
    <source>
        <dbReference type="RuleBase" id="RU000488"/>
    </source>
</evidence>
<dbReference type="InterPro" id="IPR023395">
    <property type="entry name" value="MCP_dom_sf"/>
</dbReference>
<keyword evidence="5" id="KW-0677">Repeat</keyword>
<evidence type="ECO:0008006" key="14">
    <source>
        <dbReference type="Google" id="ProtNLM"/>
    </source>
</evidence>
<evidence type="ECO:0000256" key="10">
    <source>
        <dbReference type="PROSITE-ProRule" id="PRU00282"/>
    </source>
</evidence>
<feature type="repeat" description="Solcar" evidence="10">
    <location>
        <begin position="204"/>
        <end position="295"/>
    </location>
</feature>
<comment type="similarity">
    <text evidence="2 11">Belongs to the mitochondrial carrier (TC 2.A.29) family.</text>
</comment>
<dbReference type="AlphaFoldDB" id="A0A9P0EZA5"/>
<gene>
    <name evidence="12" type="ORF">BEMITA_LOCUS2576</name>
</gene>
<dbReference type="PANTHER" id="PTHR45928:SF1">
    <property type="entry name" value="RE38146P"/>
    <property type="match status" value="1"/>
</dbReference>
<dbReference type="SUPFAM" id="SSF103506">
    <property type="entry name" value="Mitochondrial carrier"/>
    <property type="match status" value="1"/>
</dbReference>
<evidence type="ECO:0000256" key="2">
    <source>
        <dbReference type="ARBA" id="ARBA00006375"/>
    </source>
</evidence>
<evidence type="ECO:0000256" key="7">
    <source>
        <dbReference type="ARBA" id="ARBA00022989"/>
    </source>
</evidence>
<evidence type="ECO:0000256" key="9">
    <source>
        <dbReference type="ARBA" id="ARBA00023136"/>
    </source>
</evidence>
<keyword evidence="4 10" id="KW-0812">Transmembrane</keyword>
<dbReference type="Pfam" id="PF00153">
    <property type="entry name" value="Mito_carr"/>
    <property type="match status" value="3"/>
</dbReference>
<accession>A0A9P0EZA5</accession>
<keyword evidence="13" id="KW-1185">Reference proteome</keyword>
<comment type="subcellular location">
    <subcellularLocation>
        <location evidence="1">Mitochondrion inner membrane</location>
        <topology evidence="1">Multi-pass membrane protein</topology>
    </subcellularLocation>
</comment>
<feature type="repeat" description="Solcar" evidence="10">
    <location>
        <begin position="100"/>
        <end position="193"/>
    </location>
</feature>
<dbReference type="EMBL" id="OU963871">
    <property type="protein sequence ID" value="CAH0383099.1"/>
    <property type="molecule type" value="Genomic_DNA"/>
</dbReference>
<evidence type="ECO:0000256" key="5">
    <source>
        <dbReference type="ARBA" id="ARBA00022737"/>
    </source>
</evidence>
<evidence type="ECO:0000313" key="12">
    <source>
        <dbReference type="EMBL" id="CAH0383099.1"/>
    </source>
</evidence>
<dbReference type="PANTHER" id="PTHR45928">
    <property type="entry name" value="RE38146P"/>
    <property type="match status" value="1"/>
</dbReference>
<sequence>MEFLIGGTAASTAMLFTNPMEVVKTRFQLQGELKAKGCYQVHYRNVVHAFYIIAKTDGILGLQGGLGPAMGYQMVLNGMRLGIFQVAEEKKWLTGPTGEISVLKSLGFSVLAGGVGGFISSPFYMIKVQLQAKANEAIAVGHQHGHESATSALVAIFKEHGVRGLFRGSTAGICRIVVATCAQLPSFNLCKEYLRKHQIFSTSGGFLDSCVAAMVGGVSVTFFMLPFDVVATRFYNQGVDASGRGILYKNIIECMVQCFKKEGLTGLYKGFVPCYFRLGPYNLLTFVFWDILKDMQKKYLPPAESKRS</sequence>
<protein>
    <recommendedName>
        <fullName evidence="14">Solute carrier family 25 member 35</fullName>
    </recommendedName>
</protein>
<dbReference type="PROSITE" id="PS50920">
    <property type="entry name" value="SOLCAR"/>
    <property type="match status" value="3"/>
</dbReference>
<evidence type="ECO:0000256" key="1">
    <source>
        <dbReference type="ARBA" id="ARBA00004448"/>
    </source>
</evidence>
<evidence type="ECO:0000256" key="4">
    <source>
        <dbReference type="ARBA" id="ARBA00022692"/>
    </source>
</evidence>
<keyword evidence="6" id="KW-0999">Mitochondrion inner membrane</keyword>
<dbReference type="Proteomes" id="UP001152759">
    <property type="component" value="Chromosome 10"/>
</dbReference>
<reference evidence="12" key="1">
    <citation type="submission" date="2021-12" db="EMBL/GenBank/DDBJ databases">
        <authorList>
            <person name="King R."/>
        </authorList>
    </citation>
    <scope>NUCLEOTIDE SEQUENCE</scope>
</reference>
<keyword evidence="8" id="KW-0496">Mitochondrion</keyword>
<dbReference type="InterPro" id="IPR051508">
    <property type="entry name" value="Mito_Carrier_Antiporter"/>
</dbReference>